<dbReference type="GeneID" id="98915617"/>
<dbReference type="GO" id="GO:0003700">
    <property type="term" value="F:DNA-binding transcription factor activity"/>
    <property type="evidence" value="ECO:0007669"/>
    <property type="project" value="InterPro"/>
</dbReference>
<dbReference type="SUPFAM" id="SSF100950">
    <property type="entry name" value="NagB/RpiA/CoA transferase-like"/>
    <property type="match status" value="1"/>
</dbReference>
<organism evidence="4 5">
    <name type="scientific">Longibaculum muris</name>
    <dbReference type="NCBI Taxonomy" id="1796628"/>
    <lineage>
        <taxon>Bacteria</taxon>
        <taxon>Bacillati</taxon>
        <taxon>Bacillota</taxon>
        <taxon>Erysipelotrichia</taxon>
        <taxon>Erysipelotrichales</taxon>
        <taxon>Coprobacillaceae</taxon>
        <taxon>Longibaculum</taxon>
    </lineage>
</organism>
<evidence type="ECO:0000259" key="3">
    <source>
        <dbReference type="PROSITE" id="PS51000"/>
    </source>
</evidence>
<evidence type="ECO:0000313" key="4">
    <source>
        <dbReference type="EMBL" id="TCV98566.1"/>
    </source>
</evidence>
<accession>A0A4R3Z0T5</accession>
<name>A0A4R3Z0T5_9FIRM</name>
<dbReference type="EMBL" id="SMCQ01000012">
    <property type="protein sequence ID" value="TCV98566.1"/>
    <property type="molecule type" value="Genomic_DNA"/>
</dbReference>
<dbReference type="InterPro" id="IPR014036">
    <property type="entry name" value="DeoR-like_C"/>
</dbReference>
<dbReference type="PANTHER" id="PTHR30363:SF44">
    <property type="entry name" value="AGA OPERON TRANSCRIPTIONAL REPRESSOR-RELATED"/>
    <property type="match status" value="1"/>
</dbReference>
<sequence>MFAQERQESIVSQVNAEGSVRVKDLSLKFEVTEDCIRKDLALLEKKGLLKKAYGGAVSVRLNPHLYNSEDRKKTPNDERIVIGKKAFELIENQDTIFLDVSLTSLEIAKLLRESTLQVTVITNMIDVLNILNHCQHIAMIFIGGQLNQEGDGFWGTLALEMVKLFKIDKSFLGVVGVDTVNGKLSTYHIDDGMMKKSVIEQSQKSYLLCEERKLKEDGNYIFASLNDISGLIVSKELSNKRKEILEEYGLIIR</sequence>
<protein>
    <submittedName>
        <fullName evidence="4">DeoR family transcriptional regulator</fullName>
    </submittedName>
</protein>
<dbReference type="Proteomes" id="UP000295515">
    <property type="component" value="Unassembled WGS sequence"/>
</dbReference>
<keyword evidence="5" id="KW-1185">Reference proteome</keyword>
<dbReference type="PROSITE" id="PS51000">
    <property type="entry name" value="HTH_DEOR_2"/>
    <property type="match status" value="1"/>
</dbReference>
<dbReference type="PANTHER" id="PTHR30363">
    <property type="entry name" value="HTH-TYPE TRANSCRIPTIONAL REGULATOR SRLR-RELATED"/>
    <property type="match status" value="1"/>
</dbReference>
<evidence type="ECO:0000256" key="2">
    <source>
        <dbReference type="ARBA" id="ARBA00023163"/>
    </source>
</evidence>
<keyword evidence="1" id="KW-0805">Transcription regulation</keyword>
<evidence type="ECO:0000256" key="1">
    <source>
        <dbReference type="ARBA" id="ARBA00023015"/>
    </source>
</evidence>
<dbReference type="AlphaFoldDB" id="A0A4R3Z0T5"/>
<dbReference type="RefSeq" id="WP_066451029.1">
    <property type="nucleotide sequence ID" value="NZ_CAUWFI010000021.1"/>
</dbReference>
<feature type="domain" description="HTH deoR-type" evidence="3">
    <location>
        <begin position="3"/>
        <end position="58"/>
    </location>
</feature>
<evidence type="ECO:0000313" key="5">
    <source>
        <dbReference type="Proteomes" id="UP000295515"/>
    </source>
</evidence>
<dbReference type="Pfam" id="PF00455">
    <property type="entry name" value="DeoRC"/>
    <property type="match status" value="1"/>
</dbReference>
<dbReference type="InterPro" id="IPR036390">
    <property type="entry name" value="WH_DNA-bd_sf"/>
</dbReference>
<comment type="caution">
    <text evidence="4">The sequence shown here is derived from an EMBL/GenBank/DDBJ whole genome shotgun (WGS) entry which is preliminary data.</text>
</comment>
<reference evidence="4 5" key="1">
    <citation type="submission" date="2019-03" db="EMBL/GenBank/DDBJ databases">
        <title>Genomic Encyclopedia of Type Strains, Phase IV (KMG-IV): sequencing the most valuable type-strain genomes for metagenomic binning, comparative biology and taxonomic classification.</title>
        <authorList>
            <person name="Goeker M."/>
        </authorList>
    </citation>
    <scope>NUCLEOTIDE SEQUENCE [LARGE SCALE GENOMIC DNA]</scope>
    <source>
        <strain evidence="4 5">DSM 29487</strain>
    </source>
</reference>
<dbReference type="InterPro" id="IPR001034">
    <property type="entry name" value="DeoR_HTH"/>
</dbReference>
<proteinExistence type="predicted"/>
<dbReference type="SMART" id="SM00420">
    <property type="entry name" value="HTH_DEOR"/>
    <property type="match status" value="1"/>
</dbReference>
<dbReference type="SMART" id="SM01134">
    <property type="entry name" value="DeoRC"/>
    <property type="match status" value="1"/>
</dbReference>
<dbReference type="InterPro" id="IPR050313">
    <property type="entry name" value="Carb_Metab_HTH_regulators"/>
</dbReference>
<keyword evidence="2" id="KW-0804">Transcription</keyword>
<dbReference type="InterPro" id="IPR037171">
    <property type="entry name" value="NagB/RpiA_transferase-like"/>
</dbReference>
<dbReference type="SUPFAM" id="SSF46785">
    <property type="entry name" value="Winged helix' DNA-binding domain"/>
    <property type="match status" value="1"/>
</dbReference>
<gene>
    <name evidence="4" type="ORF">EDD60_11262</name>
</gene>
<dbReference type="Pfam" id="PF08220">
    <property type="entry name" value="HTH_DeoR"/>
    <property type="match status" value="1"/>
</dbReference>